<proteinExistence type="predicted"/>
<name>A0A1I6TDM6_9EURY</name>
<sequence>MEADIVSAETLMEPPYDGNGARLLEERGIEP</sequence>
<organism evidence="2 3">
    <name type="scientific">Halostagnicola kamekurae</name>
    <dbReference type="NCBI Taxonomy" id="619731"/>
    <lineage>
        <taxon>Archaea</taxon>
        <taxon>Methanobacteriati</taxon>
        <taxon>Methanobacteriota</taxon>
        <taxon>Stenosarchaea group</taxon>
        <taxon>Halobacteria</taxon>
        <taxon>Halobacteriales</taxon>
        <taxon>Natrialbaceae</taxon>
        <taxon>Halostagnicola</taxon>
    </lineage>
</organism>
<evidence type="ECO:0000313" key="3">
    <source>
        <dbReference type="Proteomes" id="UP000199199"/>
    </source>
</evidence>
<reference evidence="3" key="1">
    <citation type="submission" date="2016-10" db="EMBL/GenBank/DDBJ databases">
        <authorList>
            <person name="Varghese N."/>
            <person name="Submissions S."/>
        </authorList>
    </citation>
    <scope>NUCLEOTIDE SEQUENCE [LARGE SCALE GENOMIC DNA]</scope>
    <source>
        <strain evidence="3">DSM 22427</strain>
    </source>
</reference>
<gene>
    <name evidence="2" type="ORF">SAMN04488556_3029</name>
</gene>
<keyword evidence="3" id="KW-1185">Reference proteome</keyword>
<dbReference type="EMBL" id="FOZS01000003">
    <property type="protein sequence ID" value="SFS87314.1"/>
    <property type="molecule type" value="Genomic_DNA"/>
</dbReference>
<dbReference type="AlphaFoldDB" id="A0A1I6TDM6"/>
<evidence type="ECO:0000313" key="2">
    <source>
        <dbReference type="EMBL" id="SFS87314.1"/>
    </source>
</evidence>
<feature type="region of interest" description="Disordered" evidence="1">
    <location>
        <begin position="1"/>
        <end position="31"/>
    </location>
</feature>
<dbReference type="Proteomes" id="UP000199199">
    <property type="component" value="Unassembled WGS sequence"/>
</dbReference>
<evidence type="ECO:0000256" key="1">
    <source>
        <dbReference type="SAM" id="MobiDB-lite"/>
    </source>
</evidence>
<accession>A0A1I6TDM6</accession>
<protein>
    <submittedName>
        <fullName evidence="2">Uncharacterized protein</fullName>
    </submittedName>
</protein>